<dbReference type="RefSeq" id="WP_012121023.1">
    <property type="nucleotide sequence ID" value="NC_009767.1"/>
</dbReference>
<dbReference type="Gene3D" id="3.40.50.1820">
    <property type="entry name" value="alpha/beta hydrolase"/>
    <property type="match status" value="1"/>
</dbReference>
<dbReference type="OrthoDB" id="252464at2"/>
<dbReference type="Proteomes" id="UP000000263">
    <property type="component" value="Chromosome"/>
</dbReference>
<dbReference type="InterPro" id="IPR000073">
    <property type="entry name" value="AB_hydrolase_1"/>
</dbReference>
<keyword evidence="3" id="KW-1185">Reference proteome</keyword>
<dbReference type="KEGG" id="rca:Rcas_2519"/>
<dbReference type="InterPro" id="IPR029058">
    <property type="entry name" value="AB_hydrolase_fold"/>
</dbReference>
<dbReference type="STRING" id="383372.Rcas_2519"/>
<dbReference type="GO" id="GO:0016787">
    <property type="term" value="F:hydrolase activity"/>
    <property type="evidence" value="ECO:0007669"/>
    <property type="project" value="UniProtKB-KW"/>
</dbReference>
<evidence type="ECO:0000259" key="1">
    <source>
        <dbReference type="Pfam" id="PF00561"/>
    </source>
</evidence>
<dbReference type="PANTHER" id="PTHR43798">
    <property type="entry name" value="MONOACYLGLYCEROL LIPASE"/>
    <property type="match status" value="1"/>
</dbReference>
<reference evidence="2 3" key="1">
    <citation type="submission" date="2007-08" db="EMBL/GenBank/DDBJ databases">
        <title>Complete sequence of Roseiflexus castenholzii DSM 13941.</title>
        <authorList>
            <consortium name="US DOE Joint Genome Institute"/>
            <person name="Copeland A."/>
            <person name="Lucas S."/>
            <person name="Lapidus A."/>
            <person name="Barry K."/>
            <person name="Glavina del Rio T."/>
            <person name="Dalin E."/>
            <person name="Tice H."/>
            <person name="Pitluck S."/>
            <person name="Thompson L.S."/>
            <person name="Brettin T."/>
            <person name="Bruce D."/>
            <person name="Detter J.C."/>
            <person name="Han C."/>
            <person name="Tapia R."/>
            <person name="Schmutz J."/>
            <person name="Larimer F."/>
            <person name="Land M."/>
            <person name="Hauser L."/>
            <person name="Kyrpides N."/>
            <person name="Mikhailova N."/>
            <person name="Bryant D.A."/>
            <person name="Hanada S."/>
            <person name="Tsukatani Y."/>
            <person name="Richardson P."/>
        </authorList>
    </citation>
    <scope>NUCLEOTIDE SEQUENCE [LARGE SCALE GENOMIC DNA]</scope>
    <source>
        <strain evidence="3">DSM 13941 / HLO8</strain>
    </source>
</reference>
<gene>
    <name evidence="2" type="ordered locus">Rcas_2519</name>
</gene>
<accession>A7NM44</accession>
<protein>
    <submittedName>
        <fullName evidence="2">Alpha/beta hydrolase fold</fullName>
    </submittedName>
</protein>
<proteinExistence type="predicted"/>
<dbReference type="AlphaFoldDB" id="A7NM44"/>
<sequence length="243" mass="25837">MTALSLRAIPATRRASALYCATSGSGFPLLFIHGFGASGDEFQPLASQLAKRYQTIVPDLRGHGRSRRLPLADSIERMATDVGDLLDLLGIGRTFVVGHAGGSAIAAHLAADQPARVCGLVLISPPAITPPERRSFGARLRDGLSAAFNRNDNAGDHDAQACQRLLQKADYRAQLRSITAPTLVIAGDHDPNPTARQVREIAHMVGNGTSVIVRGGSASLLPKHADALIDVLAPWFEQQERTA</sequence>
<dbReference type="eggNOG" id="COG0596">
    <property type="taxonomic scope" value="Bacteria"/>
</dbReference>
<organism evidence="2 3">
    <name type="scientific">Roseiflexus castenholzii (strain DSM 13941 / HLO8)</name>
    <dbReference type="NCBI Taxonomy" id="383372"/>
    <lineage>
        <taxon>Bacteria</taxon>
        <taxon>Bacillati</taxon>
        <taxon>Chloroflexota</taxon>
        <taxon>Chloroflexia</taxon>
        <taxon>Chloroflexales</taxon>
        <taxon>Roseiflexineae</taxon>
        <taxon>Roseiflexaceae</taxon>
        <taxon>Roseiflexus</taxon>
    </lineage>
</organism>
<keyword evidence="2" id="KW-0378">Hydrolase</keyword>
<dbReference type="SUPFAM" id="SSF53474">
    <property type="entry name" value="alpha/beta-Hydrolases"/>
    <property type="match status" value="1"/>
</dbReference>
<dbReference type="InterPro" id="IPR050266">
    <property type="entry name" value="AB_hydrolase_sf"/>
</dbReference>
<dbReference type="ESTHER" id="roscs-a7nm44">
    <property type="family name" value="6_AlphaBeta_hydrolase"/>
</dbReference>
<name>A7NM44_ROSCS</name>
<dbReference type="PRINTS" id="PR00111">
    <property type="entry name" value="ABHYDROLASE"/>
</dbReference>
<evidence type="ECO:0000313" key="2">
    <source>
        <dbReference type="EMBL" id="ABU58599.1"/>
    </source>
</evidence>
<evidence type="ECO:0000313" key="3">
    <source>
        <dbReference type="Proteomes" id="UP000000263"/>
    </source>
</evidence>
<dbReference type="EMBL" id="CP000804">
    <property type="protein sequence ID" value="ABU58599.1"/>
    <property type="molecule type" value="Genomic_DNA"/>
</dbReference>
<dbReference type="Pfam" id="PF00561">
    <property type="entry name" value="Abhydrolase_1"/>
    <property type="match status" value="1"/>
</dbReference>
<dbReference type="HOGENOM" id="CLU_020336_53_1_0"/>
<feature type="domain" description="AB hydrolase-1" evidence="1">
    <location>
        <begin position="28"/>
        <end position="131"/>
    </location>
</feature>